<sequence>MVQFRLLNHSTLNDSDFIKQPLNLKEPINTLTNTWTLTFTLTTNHTPKLSRHFPCFFFPLPPSCKQTPDHKHTLTSPQMNHLIFIFILIISSPFPAISTSSSPTTSTSTSDLFQQWCQHYDKSYPTPEEYNYRFNVFQDNYDYILNHNANSTSSYTLTLNAFADLTHHEFKLARLRGLSASARSGDIIRLNRPGNMIQSSANLPKSLDWREKGAVTNVKDQGSCGACWSFSATGAMEGINQIVTGSLISLSEQELVDCDRTFNSGCEGGLMDYAYEFVIKNKGIDTEEDYPYQGRETTCNKNKLKTRVVTIDGYKDVPENNEDQLLKAVAIQPVSVGICGSERAFQLYSKGIFNGPCSISLDHAELVPQANRQWYFSNAAKEEQQFWEIRWPGFPPPIRLKQTVNDTLAIQPKKNSSFARSGNQGSFHQQYF</sequence>
<dbReference type="InterPro" id="IPR000169">
    <property type="entry name" value="Pept_cys_AS"/>
</dbReference>
<accession>A0AAD8JQ24</accession>
<dbReference type="GO" id="GO:0008234">
    <property type="term" value="F:cysteine-type peptidase activity"/>
    <property type="evidence" value="ECO:0007669"/>
    <property type="project" value="InterPro"/>
</dbReference>
<dbReference type="EMBL" id="JAUHHV010000011">
    <property type="protein sequence ID" value="KAK1407459.1"/>
    <property type="molecule type" value="Genomic_DNA"/>
</dbReference>
<dbReference type="GO" id="GO:0006508">
    <property type="term" value="P:proteolysis"/>
    <property type="evidence" value="ECO:0007669"/>
    <property type="project" value="InterPro"/>
</dbReference>
<dbReference type="Proteomes" id="UP001229421">
    <property type="component" value="Unassembled WGS sequence"/>
</dbReference>
<dbReference type="InterPro" id="IPR013128">
    <property type="entry name" value="Peptidase_C1A"/>
</dbReference>
<dbReference type="Gene3D" id="3.90.70.10">
    <property type="entry name" value="Cysteine proteinases"/>
    <property type="match status" value="1"/>
</dbReference>
<dbReference type="Pfam" id="PF00112">
    <property type="entry name" value="Peptidase_C1"/>
    <property type="match status" value="1"/>
</dbReference>
<comment type="caution">
    <text evidence="5">The sequence shown here is derived from an EMBL/GenBank/DDBJ whole genome shotgun (WGS) entry which is preliminary data.</text>
</comment>
<dbReference type="InterPro" id="IPR000668">
    <property type="entry name" value="Peptidase_C1A_C"/>
</dbReference>
<dbReference type="SUPFAM" id="SSF54001">
    <property type="entry name" value="Cysteine proteinases"/>
    <property type="match status" value="1"/>
</dbReference>
<evidence type="ECO:0000313" key="6">
    <source>
        <dbReference type="Proteomes" id="UP001229421"/>
    </source>
</evidence>
<evidence type="ECO:0000256" key="2">
    <source>
        <dbReference type="ARBA" id="ARBA00023157"/>
    </source>
</evidence>
<feature type="domain" description="Cathepsin propeptide inhibitor" evidence="4">
    <location>
        <begin position="113"/>
        <end position="170"/>
    </location>
</feature>
<dbReference type="InterPro" id="IPR013201">
    <property type="entry name" value="Prot_inhib_I29"/>
</dbReference>
<dbReference type="InterPro" id="IPR039417">
    <property type="entry name" value="Peptidase_C1A_papain-like"/>
</dbReference>
<keyword evidence="6" id="KW-1185">Reference proteome</keyword>
<dbReference type="SMART" id="SM00645">
    <property type="entry name" value="Pept_C1"/>
    <property type="match status" value="1"/>
</dbReference>
<organism evidence="5 6">
    <name type="scientific">Tagetes erecta</name>
    <name type="common">African marigold</name>
    <dbReference type="NCBI Taxonomy" id="13708"/>
    <lineage>
        <taxon>Eukaryota</taxon>
        <taxon>Viridiplantae</taxon>
        <taxon>Streptophyta</taxon>
        <taxon>Embryophyta</taxon>
        <taxon>Tracheophyta</taxon>
        <taxon>Spermatophyta</taxon>
        <taxon>Magnoliopsida</taxon>
        <taxon>eudicotyledons</taxon>
        <taxon>Gunneridae</taxon>
        <taxon>Pentapetalae</taxon>
        <taxon>asterids</taxon>
        <taxon>campanulids</taxon>
        <taxon>Asterales</taxon>
        <taxon>Asteraceae</taxon>
        <taxon>Asteroideae</taxon>
        <taxon>Heliantheae alliance</taxon>
        <taxon>Tageteae</taxon>
        <taxon>Tagetes</taxon>
    </lineage>
</organism>
<dbReference type="PANTHER" id="PTHR12411">
    <property type="entry name" value="CYSTEINE PROTEASE FAMILY C1-RELATED"/>
    <property type="match status" value="1"/>
</dbReference>
<dbReference type="InterPro" id="IPR038765">
    <property type="entry name" value="Papain-like_cys_pep_sf"/>
</dbReference>
<evidence type="ECO:0000259" key="4">
    <source>
        <dbReference type="SMART" id="SM00848"/>
    </source>
</evidence>
<evidence type="ECO:0000259" key="3">
    <source>
        <dbReference type="SMART" id="SM00645"/>
    </source>
</evidence>
<comment type="similarity">
    <text evidence="1">Belongs to the peptidase C1 family.</text>
</comment>
<evidence type="ECO:0000256" key="1">
    <source>
        <dbReference type="ARBA" id="ARBA00008455"/>
    </source>
</evidence>
<keyword evidence="2" id="KW-1015">Disulfide bond</keyword>
<dbReference type="Pfam" id="PF08246">
    <property type="entry name" value="Inhibitor_I29"/>
    <property type="match status" value="1"/>
</dbReference>
<name>A0AAD8JQ24_TARER</name>
<dbReference type="AlphaFoldDB" id="A0AAD8JQ24"/>
<protein>
    <submittedName>
        <fullName evidence="5">Uncharacterized protein</fullName>
    </submittedName>
</protein>
<dbReference type="CDD" id="cd02248">
    <property type="entry name" value="Peptidase_C1A"/>
    <property type="match status" value="1"/>
</dbReference>
<proteinExistence type="inferred from homology"/>
<reference evidence="5" key="1">
    <citation type="journal article" date="2023" name="bioRxiv">
        <title>Improved chromosome-level genome assembly for marigold (Tagetes erecta).</title>
        <authorList>
            <person name="Jiang F."/>
            <person name="Yuan L."/>
            <person name="Wang S."/>
            <person name="Wang H."/>
            <person name="Xu D."/>
            <person name="Wang A."/>
            <person name="Fan W."/>
        </authorList>
    </citation>
    <scope>NUCLEOTIDE SEQUENCE</scope>
    <source>
        <strain evidence="5">WSJ</strain>
        <tissue evidence="5">Leaf</tissue>
    </source>
</reference>
<dbReference type="PROSITE" id="PS00139">
    <property type="entry name" value="THIOL_PROTEASE_CYS"/>
    <property type="match status" value="1"/>
</dbReference>
<feature type="domain" description="Peptidase C1A papain C-terminal" evidence="3">
    <location>
        <begin position="203"/>
        <end position="398"/>
    </location>
</feature>
<dbReference type="FunFam" id="3.90.70.10:FF:000332">
    <property type="entry name" value="Cathepsin L1"/>
    <property type="match status" value="1"/>
</dbReference>
<evidence type="ECO:0000313" key="5">
    <source>
        <dbReference type="EMBL" id="KAK1407459.1"/>
    </source>
</evidence>
<dbReference type="SMART" id="SM00848">
    <property type="entry name" value="Inhibitor_I29"/>
    <property type="match status" value="1"/>
</dbReference>
<gene>
    <name evidence="5" type="ORF">QVD17_39075</name>
</gene>